<dbReference type="AlphaFoldDB" id="A0A9X0DIR7"/>
<evidence type="ECO:0000313" key="2">
    <source>
        <dbReference type="Proteomes" id="UP001152300"/>
    </source>
</evidence>
<protein>
    <submittedName>
        <fullName evidence="1">Uncharacterized protein</fullName>
    </submittedName>
</protein>
<dbReference type="EMBL" id="JAPEIS010000008">
    <property type="protein sequence ID" value="KAJ8063930.1"/>
    <property type="molecule type" value="Genomic_DNA"/>
</dbReference>
<gene>
    <name evidence="1" type="ORF">OCU04_007779</name>
</gene>
<keyword evidence="2" id="KW-1185">Reference proteome</keyword>
<evidence type="ECO:0000313" key="1">
    <source>
        <dbReference type="EMBL" id="KAJ8063930.1"/>
    </source>
</evidence>
<sequence>MARPILGQDYPLWNSPILDQEYPRWNNLFDTMNFDDRESFRKILQAASTAEKFHPFNLKLLEGTTLSDSEMIAVRDLSYAFNRNYLCRDVVRHLISFSRHDDKEFTLGKETKFYTEILKNTDLSPVRQPMIYLQVRREFCFRAPDLEDLDEGEAMAELNRWASWGLNGVPDNKDAEKTNATQGQNDKLVDVENRDISMEDGTEAARVKDEEEAEIFEVLHSTRSQNSHVYEDAKKLRWPGLDSRCNYTGTLSQQEK</sequence>
<dbReference type="OrthoDB" id="3508220at2759"/>
<dbReference type="Proteomes" id="UP001152300">
    <property type="component" value="Unassembled WGS sequence"/>
</dbReference>
<proteinExistence type="predicted"/>
<accession>A0A9X0DIR7</accession>
<reference evidence="1" key="1">
    <citation type="submission" date="2022-11" db="EMBL/GenBank/DDBJ databases">
        <title>Genome Resource of Sclerotinia nivalis Strain SnTB1, a Plant Pathogen Isolated from American Ginseng.</title>
        <authorList>
            <person name="Fan S."/>
        </authorList>
    </citation>
    <scope>NUCLEOTIDE SEQUENCE</scope>
    <source>
        <strain evidence="1">SnTB1</strain>
    </source>
</reference>
<comment type="caution">
    <text evidence="1">The sequence shown here is derived from an EMBL/GenBank/DDBJ whole genome shotgun (WGS) entry which is preliminary data.</text>
</comment>
<name>A0A9X0DIR7_9HELO</name>
<organism evidence="1 2">
    <name type="scientific">Sclerotinia nivalis</name>
    <dbReference type="NCBI Taxonomy" id="352851"/>
    <lineage>
        <taxon>Eukaryota</taxon>
        <taxon>Fungi</taxon>
        <taxon>Dikarya</taxon>
        <taxon>Ascomycota</taxon>
        <taxon>Pezizomycotina</taxon>
        <taxon>Leotiomycetes</taxon>
        <taxon>Helotiales</taxon>
        <taxon>Sclerotiniaceae</taxon>
        <taxon>Sclerotinia</taxon>
    </lineage>
</organism>